<name>A0A4Z2FX81_9TELE</name>
<gene>
    <name evidence="2" type="ORF">EYF80_043936</name>
</gene>
<organism evidence="2 3">
    <name type="scientific">Liparis tanakae</name>
    <name type="common">Tanaka's snailfish</name>
    <dbReference type="NCBI Taxonomy" id="230148"/>
    <lineage>
        <taxon>Eukaryota</taxon>
        <taxon>Metazoa</taxon>
        <taxon>Chordata</taxon>
        <taxon>Craniata</taxon>
        <taxon>Vertebrata</taxon>
        <taxon>Euteleostomi</taxon>
        <taxon>Actinopterygii</taxon>
        <taxon>Neopterygii</taxon>
        <taxon>Teleostei</taxon>
        <taxon>Neoteleostei</taxon>
        <taxon>Acanthomorphata</taxon>
        <taxon>Eupercaria</taxon>
        <taxon>Perciformes</taxon>
        <taxon>Cottioidei</taxon>
        <taxon>Cottales</taxon>
        <taxon>Liparidae</taxon>
        <taxon>Liparis</taxon>
    </lineage>
</organism>
<evidence type="ECO:0000256" key="1">
    <source>
        <dbReference type="SAM" id="MobiDB-lite"/>
    </source>
</evidence>
<dbReference type="Proteomes" id="UP000314294">
    <property type="component" value="Unassembled WGS sequence"/>
</dbReference>
<accession>A0A4Z2FX81</accession>
<evidence type="ECO:0000313" key="3">
    <source>
        <dbReference type="Proteomes" id="UP000314294"/>
    </source>
</evidence>
<protein>
    <submittedName>
        <fullName evidence="2">Uncharacterized protein</fullName>
    </submittedName>
</protein>
<dbReference type="EMBL" id="SRLO01000819">
    <property type="protein sequence ID" value="TNN45876.1"/>
    <property type="molecule type" value="Genomic_DNA"/>
</dbReference>
<sequence length="79" mass="8855">MKLRQRHSCGAAFEIPASTDVKNRTQNKPRRLATTTGWRAPAPADSNTFRFEFVPVEPAIGTHDRDIFPLENSAIAFVE</sequence>
<keyword evidence="3" id="KW-1185">Reference proteome</keyword>
<feature type="region of interest" description="Disordered" evidence="1">
    <location>
        <begin position="1"/>
        <end position="43"/>
    </location>
</feature>
<dbReference type="AlphaFoldDB" id="A0A4Z2FX81"/>
<reference evidence="2 3" key="1">
    <citation type="submission" date="2019-03" db="EMBL/GenBank/DDBJ databases">
        <title>First draft genome of Liparis tanakae, snailfish: a comprehensive survey of snailfish specific genes.</title>
        <authorList>
            <person name="Kim W."/>
            <person name="Song I."/>
            <person name="Jeong J.-H."/>
            <person name="Kim D."/>
            <person name="Kim S."/>
            <person name="Ryu S."/>
            <person name="Song J.Y."/>
            <person name="Lee S.K."/>
        </authorList>
    </citation>
    <scope>NUCLEOTIDE SEQUENCE [LARGE SCALE GENOMIC DNA]</scope>
    <source>
        <tissue evidence="2">Muscle</tissue>
    </source>
</reference>
<proteinExistence type="predicted"/>
<evidence type="ECO:0000313" key="2">
    <source>
        <dbReference type="EMBL" id="TNN45876.1"/>
    </source>
</evidence>
<comment type="caution">
    <text evidence="2">The sequence shown here is derived from an EMBL/GenBank/DDBJ whole genome shotgun (WGS) entry which is preliminary data.</text>
</comment>